<dbReference type="EMBL" id="WJQU01000003">
    <property type="protein sequence ID" value="KAJ6639460.1"/>
    <property type="molecule type" value="Genomic_DNA"/>
</dbReference>
<reference evidence="1" key="1">
    <citation type="submission" date="2022-07" db="EMBL/GenBank/DDBJ databases">
        <authorList>
            <person name="Trinca V."/>
            <person name="Uliana J.V.C."/>
            <person name="Torres T.T."/>
            <person name="Ward R.J."/>
            <person name="Monesi N."/>
        </authorList>
    </citation>
    <scope>NUCLEOTIDE SEQUENCE</scope>
    <source>
        <strain evidence="1">HSMRA1968</strain>
        <tissue evidence="1">Whole embryos</tissue>
    </source>
</reference>
<proteinExistence type="predicted"/>
<gene>
    <name evidence="1" type="ORF">Bhyg_12205</name>
</gene>
<evidence type="ECO:0000313" key="1">
    <source>
        <dbReference type="EMBL" id="KAJ6639460.1"/>
    </source>
</evidence>
<dbReference type="Proteomes" id="UP001151699">
    <property type="component" value="Chromosome X"/>
</dbReference>
<dbReference type="AlphaFoldDB" id="A0A9Q0MX38"/>
<organism evidence="1 2">
    <name type="scientific">Pseudolycoriella hygida</name>
    <dbReference type="NCBI Taxonomy" id="35572"/>
    <lineage>
        <taxon>Eukaryota</taxon>
        <taxon>Metazoa</taxon>
        <taxon>Ecdysozoa</taxon>
        <taxon>Arthropoda</taxon>
        <taxon>Hexapoda</taxon>
        <taxon>Insecta</taxon>
        <taxon>Pterygota</taxon>
        <taxon>Neoptera</taxon>
        <taxon>Endopterygota</taxon>
        <taxon>Diptera</taxon>
        <taxon>Nematocera</taxon>
        <taxon>Sciaroidea</taxon>
        <taxon>Sciaridae</taxon>
        <taxon>Pseudolycoriella</taxon>
    </lineage>
</organism>
<sequence>MSNFLHLRKNKSPVYSRQPKVLVQTQPKVLLSRQTEVLVFQATKSPVFQANVQIVGQIIEESTRYTLIKNPEFNRYKSSVRCWKNQHATPQQKILNSTGTNRRPDVGRTNTRHTIADIG</sequence>
<protein>
    <submittedName>
        <fullName evidence="1">Uncharacterized protein</fullName>
    </submittedName>
</protein>
<accession>A0A9Q0MX38</accession>
<evidence type="ECO:0000313" key="2">
    <source>
        <dbReference type="Proteomes" id="UP001151699"/>
    </source>
</evidence>
<name>A0A9Q0MX38_9DIPT</name>
<comment type="caution">
    <text evidence="1">The sequence shown here is derived from an EMBL/GenBank/DDBJ whole genome shotgun (WGS) entry which is preliminary data.</text>
</comment>
<keyword evidence="2" id="KW-1185">Reference proteome</keyword>